<organism evidence="2 3">
    <name type="scientific">Acetobacter pasteurianus NBRC 3188</name>
    <dbReference type="NCBI Taxonomy" id="1226663"/>
    <lineage>
        <taxon>Bacteria</taxon>
        <taxon>Pseudomonadati</taxon>
        <taxon>Pseudomonadota</taxon>
        <taxon>Alphaproteobacteria</taxon>
        <taxon>Acetobacterales</taxon>
        <taxon>Acetobacteraceae</taxon>
        <taxon>Acetobacter</taxon>
    </lineage>
</organism>
<feature type="compositionally biased region" description="Low complexity" evidence="1">
    <location>
        <begin position="447"/>
        <end position="474"/>
    </location>
</feature>
<dbReference type="RefSeq" id="WP_124296418.1">
    <property type="nucleotide sequence ID" value="NZ_BDES01000076.1"/>
</dbReference>
<protein>
    <submittedName>
        <fullName evidence="2">Uncharacterized protein</fullName>
    </submittedName>
</protein>
<feature type="region of interest" description="Disordered" evidence="1">
    <location>
        <begin position="437"/>
        <end position="478"/>
    </location>
</feature>
<sequence>MSNNASTSSPSELLYDDPSISGPDMAFNNGQVDGYTEEFDSSLPNLTSNTDPDWDITQWTAPGYFDPTNPDTNDTADSDPLLNGDPIAKWSAVSGNVSSGLAVYKSSQYGYTYALTQAGGSNTDVFLQTKEQNAGVANTFDHQLTFSANERITNVEPNGDNTTWFCYNAFTFAFNLSGKYSVPAASYFAQDVMADNRGQETADSGNGTSLSTGVFNVSNNDTYQDTSGAWHIDAIDAVDSLPLEDDTSFHQVTINLNAMLDSLISALSLKYPQYATYYQDLSDWTLTGSYIGPEGVSSGSTDPSYSATMEVNDIKITSGDSADQSYSAANQKIVQVSDGQASTIKVYNESSVIHLPSDGSSDIILSSYSGSGVKTITVDAERTDDTINLNGYNAIIDLSNINGYLTITPSSGYENITLNGTGAVNISGSFNGSITDNRTDKGDFVQSGGTANSSTGTDGNSTSSTSSSSNTSSTPTVTDITIQRDVTQYLSPTTDSSTILSLDGGLNLDGGKNVTMVGSYKYFNLFGLTGDTQIASALSGTGTIAEASGTPGITLSSSYASLNVNDSNISVFSYGGELTHTGTGNTTAYGDMGQMYIYGGTDNNIGVSLAGVGALYDATGNIGVSLEDSASNLTLDGPSYDYITAGDGSVTFNNGASGNITAAQTHSTGLYVNANGGQVDYQATSDTNATITIGGGQANLTYDQGYTASVLDMSSEAVETIKGFDPANGEIVLTHLGSEGIGGLSISYENGDALISSAGQAARLEITGIGSSRVEAFSSLGGQDFSTTYGSTSAILALAK</sequence>
<evidence type="ECO:0000313" key="2">
    <source>
        <dbReference type="EMBL" id="GCD54078.1"/>
    </source>
</evidence>
<evidence type="ECO:0000313" key="3">
    <source>
        <dbReference type="Proteomes" id="UP000287300"/>
    </source>
</evidence>
<dbReference type="Proteomes" id="UP000287300">
    <property type="component" value="Unassembled WGS sequence"/>
</dbReference>
<name>A0A401WXL1_ACEPA</name>
<evidence type="ECO:0000256" key="1">
    <source>
        <dbReference type="SAM" id="MobiDB-lite"/>
    </source>
</evidence>
<feature type="compositionally biased region" description="Low complexity" evidence="1">
    <location>
        <begin position="66"/>
        <end position="80"/>
    </location>
</feature>
<feature type="region of interest" description="Disordered" evidence="1">
    <location>
        <begin position="1"/>
        <end position="80"/>
    </location>
</feature>
<dbReference type="EMBL" id="BDES01000076">
    <property type="protein sequence ID" value="GCD54078.1"/>
    <property type="molecule type" value="Genomic_DNA"/>
</dbReference>
<comment type="caution">
    <text evidence="2">The sequence shown here is derived from an EMBL/GenBank/DDBJ whole genome shotgun (WGS) entry which is preliminary data.</text>
</comment>
<reference evidence="2 3" key="1">
    <citation type="submission" date="2016-06" db="EMBL/GenBank/DDBJ databases">
        <title>Acetobacter pasteurianus NBRC 3188 whole genome sequencing project.</title>
        <authorList>
            <person name="Matsutani M."/>
            <person name="Shiwa Y."/>
            <person name="Okamoto-Kainuma A."/>
            <person name="Ishikawa M."/>
            <person name="Koizumi Y."/>
            <person name="Yoshikawa H."/>
            <person name="Yakushi T."/>
            <person name="Matsushita K."/>
        </authorList>
    </citation>
    <scope>NUCLEOTIDE SEQUENCE [LARGE SCALE GENOMIC DNA]</scope>
    <source>
        <strain evidence="2 3">NBRC 3188</strain>
    </source>
</reference>
<gene>
    <name evidence="2" type="ORF">NBRC3188_2775</name>
</gene>
<proteinExistence type="predicted"/>
<feature type="compositionally biased region" description="Polar residues" evidence="1">
    <location>
        <begin position="42"/>
        <end position="51"/>
    </location>
</feature>
<accession>A0A401WXL1</accession>
<feature type="compositionally biased region" description="Polar residues" evidence="1">
    <location>
        <begin position="1"/>
        <end position="11"/>
    </location>
</feature>
<dbReference type="AlphaFoldDB" id="A0A401WXL1"/>